<dbReference type="GO" id="GO:0032259">
    <property type="term" value="P:methylation"/>
    <property type="evidence" value="ECO:0007669"/>
    <property type="project" value="UniProtKB-KW"/>
</dbReference>
<feature type="binding site" evidence="11">
    <location>
        <position position="567"/>
    </location>
    <ligand>
        <name>L-methionine</name>
        <dbReference type="ChEBI" id="CHEBI:57844"/>
    </ligand>
</feature>
<evidence type="ECO:0000256" key="7">
    <source>
        <dbReference type="ARBA" id="ARBA00022723"/>
    </source>
</evidence>
<dbReference type="EMBL" id="BJHX01000001">
    <property type="protein sequence ID" value="GDY61820.1"/>
    <property type="molecule type" value="Genomic_DNA"/>
</dbReference>
<dbReference type="Proteomes" id="UP000302139">
    <property type="component" value="Unassembled WGS sequence"/>
</dbReference>
<evidence type="ECO:0000256" key="5">
    <source>
        <dbReference type="ARBA" id="ARBA00022605"/>
    </source>
</evidence>
<comment type="pathway">
    <text evidence="2 11">Amino-acid biosynthesis; L-methionine biosynthesis via de novo pathway; L-methionine from L-homocysteine (MetE route): step 1/1.</text>
</comment>
<evidence type="ECO:0000256" key="2">
    <source>
        <dbReference type="ARBA" id="ARBA00004681"/>
    </source>
</evidence>
<dbReference type="Pfam" id="PF01717">
    <property type="entry name" value="Meth_synt_2"/>
    <property type="match status" value="1"/>
</dbReference>
<dbReference type="Pfam" id="PF08267">
    <property type="entry name" value="Meth_synt_1"/>
    <property type="match status" value="1"/>
</dbReference>
<organism evidence="15 16">
    <name type="scientific">Streptomyces avermitilis</name>
    <dbReference type="NCBI Taxonomy" id="33903"/>
    <lineage>
        <taxon>Bacteria</taxon>
        <taxon>Bacillati</taxon>
        <taxon>Actinomycetota</taxon>
        <taxon>Actinomycetes</taxon>
        <taxon>Kitasatosporales</taxon>
        <taxon>Streptomycetaceae</taxon>
        <taxon>Streptomyces</taxon>
    </lineage>
</organism>
<feature type="binding site" evidence="11">
    <location>
        <position position="748"/>
    </location>
    <ligand>
        <name>Zn(2+)</name>
        <dbReference type="ChEBI" id="CHEBI:29105"/>
        <note>catalytic</note>
    </ligand>
</feature>
<keyword evidence="5 11" id="KW-0028">Amino-acid biosynthesis</keyword>
<evidence type="ECO:0000256" key="6">
    <source>
        <dbReference type="ARBA" id="ARBA00022679"/>
    </source>
</evidence>
<name>A0A4D4LR11_STRAX</name>
<feature type="binding site" evidence="11">
    <location>
        <position position="682"/>
    </location>
    <ligand>
        <name>L-methionine</name>
        <dbReference type="ChEBI" id="CHEBI:57844"/>
    </ligand>
</feature>
<evidence type="ECO:0000256" key="8">
    <source>
        <dbReference type="ARBA" id="ARBA00022737"/>
    </source>
</evidence>
<dbReference type="InterPro" id="IPR002629">
    <property type="entry name" value="Met_Synth_C/arc"/>
</dbReference>
<feature type="domain" description="Cobalamin-independent methionine synthase MetE N-terminal" evidence="14">
    <location>
        <begin position="83"/>
        <end position="391"/>
    </location>
</feature>
<dbReference type="UniPathway" id="UPA00051">
    <property type="reaction ID" value="UER00082"/>
</dbReference>
<dbReference type="PANTHER" id="PTHR30519">
    <property type="entry name" value="5-METHYLTETRAHYDROPTEROYLTRIGLUTAMATE--HOMOCYSTEINE METHYLTRANSFERASE"/>
    <property type="match status" value="1"/>
</dbReference>
<dbReference type="InterPro" id="IPR006276">
    <property type="entry name" value="Cobalamin-indep_Met_synthase"/>
</dbReference>
<dbReference type="SUPFAM" id="SSF51726">
    <property type="entry name" value="UROD/MetE-like"/>
    <property type="match status" value="2"/>
</dbReference>
<feature type="active site" description="Proton donor" evidence="11">
    <location>
        <position position="777"/>
    </location>
</feature>
<proteinExistence type="inferred from homology"/>
<comment type="similarity">
    <text evidence="3 11">Belongs to the vitamin-B12 independent methionine synthase family.</text>
</comment>
<feature type="domain" description="Cobalamin-independent methionine synthase MetE C-terminal/archaeal" evidence="13">
    <location>
        <begin position="509"/>
        <end position="831"/>
    </location>
</feature>
<dbReference type="NCBIfam" id="NF003556">
    <property type="entry name" value="PRK05222.1"/>
    <property type="match status" value="1"/>
</dbReference>
<comment type="catalytic activity">
    <reaction evidence="11">
        <text>5-methyltetrahydropteroyltri-L-glutamate + L-homocysteine = tetrahydropteroyltri-L-glutamate + L-methionine</text>
        <dbReference type="Rhea" id="RHEA:21196"/>
        <dbReference type="ChEBI" id="CHEBI:57844"/>
        <dbReference type="ChEBI" id="CHEBI:58140"/>
        <dbReference type="ChEBI" id="CHEBI:58199"/>
        <dbReference type="ChEBI" id="CHEBI:58207"/>
        <dbReference type="EC" id="2.1.1.14"/>
    </reaction>
</comment>
<feature type="binding site" evidence="11">
    <location>
        <position position="726"/>
    </location>
    <ligand>
        <name>Zn(2+)</name>
        <dbReference type="ChEBI" id="CHEBI:29105"/>
        <note>catalytic</note>
    </ligand>
</feature>
<gene>
    <name evidence="11 15" type="primary">metE</name>
    <name evidence="15" type="ORF">SAV14893_012130</name>
</gene>
<feature type="region of interest" description="Disordered" evidence="12">
    <location>
        <begin position="31"/>
        <end position="90"/>
    </location>
</feature>
<sequence length="840" mass="90825">MLASPKTCPLPVRDRSRADIPVTSWAGRRAYLTDDRALPRGSAPSGPSPLRARVPSRDLRDTSREGEIRDSEVRSRGGTGHRVRLPRQGRGRELKKAIEGYWKGRLDADALRTTATGLRRDTWQQLAEAGIHEVPTGDFSYYDHVLDTSVMVGAIPARHRAAVEADALDGYFAMARGTQDVAPLEMTKWFDTNYHYLVPELGPDTVFSTDSAKQVAELGEALALGLTARPVLVGPVTYLLLAKPAPGVAADFDPLTLLDRLLPVYAEVLADLRAAGAEWVQLDEPALVQDRTPAELNAAERAYRVLGGLTDRPKLLVASYFDRLGDALPVLAEAPVEGLALDFAEGAAANLDALAAVGGLPGKRLVAGVVDGRNIWVNDLEKSLALLGTLLGLADRVDVAASCSLLHVPLDAAAERDIAPQVLRWLAFARQKTAEIVTLAKGLGHGTDAIAAQLAANRADLVSRADSALTRDPAVRSRTAATTDADARRSGPYPERAAAQRARLGLPLLPTTTIGSFPQTAELRTARADLRAGRIDSAGYEERIRAEIGEVISFQEKAGLDVLVHGEAERNDMVQYFAERLTGYLTTQHGWVQSYGTRYVRPPVLAGDISRPEPMTVPWTTYAQSLTDRPVKGMLTGPVTMLAWSFVRDDQPLGETARQVALALRDEVGDLEAAGTSVIQVDEPALRETLPLRAADRPAYLAWATEAFRLTTGGVRPDTQIHTHMCYAEFGDIVQAIDDLDADVISLEAARSHMQVARELAEHAYPREAGPGVYDIHSPRVPGVDETAALLRKGLEAIPAERLWVNPDCGLKTRGWPETRASLENLVAAARTVRAEHAGS</sequence>
<dbReference type="Gene3D" id="3.20.20.210">
    <property type="match status" value="2"/>
</dbReference>
<evidence type="ECO:0000313" key="16">
    <source>
        <dbReference type="Proteomes" id="UP000302139"/>
    </source>
</evidence>
<keyword evidence="4 11" id="KW-0489">Methyltransferase</keyword>
<dbReference type="GO" id="GO:0009086">
    <property type="term" value="P:methionine biosynthetic process"/>
    <property type="evidence" value="ECO:0007669"/>
    <property type="project" value="UniProtKB-UniRule"/>
</dbReference>
<feature type="compositionally biased region" description="Basic residues" evidence="12">
    <location>
        <begin position="79"/>
        <end position="89"/>
    </location>
</feature>
<evidence type="ECO:0000256" key="11">
    <source>
        <dbReference type="HAMAP-Rule" id="MF_00172"/>
    </source>
</evidence>
<evidence type="ECO:0000256" key="12">
    <source>
        <dbReference type="SAM" id="MobiDB-lite"/>
    </source>
</evidence>
<keyword evidence="7 11" id="KW-0479">Metal-binding</keyword>
<dbReference type="AlphaFoldDB" id="A0A4D4LR11"/>
<evidence type="ECO:0000259" key="13">
    <source>
        <dbReference type="Pfam" id="PF01717"/>
    </source>
</evidence>
<dbReference type="EC" id="2.1.1.14" evidence="11"/>
<dbReference type="CDD" id="cd03311">
    <property type="entry name" value="CIMS_C_terminal_like"/>
    <property type="match status" value="1"/>
</dbReference>
<dbReference type="NCBIfam" id="TIGR01371">
    <property type="entry name" value="met_syn_B12ind"/>
    <property type="match status" value="1"/>
</dbReference>
<accession>A0A4D4LR11</accession>
<keyword evidence="6 11" id="KW-0808">Transferase</keyword>
<feature type="binding site" evidence="11">
    <location>
        <position position="688"/>
    </location>
    <ligand>
        <name>5-methyltetrahydropteroyltri-L-glutamate</name>
        <dbReference type="ChEBI" id="CHEBI:58207"/>
    </ligand>
</feature>
<dbReference type="HAMAP" id="MF_00172">
    <property type="entry name" value="Meth_synth"/>
    <property type="match status" value="1"/>
</dbReference>
<evidence type="ECO:0000256" key="3">
    <source>
        <dbReference type="ARBA" id="ARBA00009553"/>
    </source>
</evidence>
<dbReference type="InterPro" id="IPR013215">
    <property type="entry name" value="Cbl-indep_Met_Synth_N"/>
</dbReference>
<evidence type="ECO:0000256" key="4">
    <source>
        <dbReference type="ARBA" id="ARBA00022603"/>
    </source>
</evidence>
<feature type="binding site" evidence="11">
    <location>
        <position position="724"/>
    </location>
    <ligand>
        <name>Zn(2+)</name>
        <dbReference type="ChEBI" id="CHEBI:29105"/>
        <note>catalytic</note>
    </ligand>
</feature>
<evidence type="ECO:0000256" key="1">
    <source>
        <dbReference type="ARBA" id="ARBA00002777"/>
    </source>
</evidence>
<keyword evidence="8 11" id="KW-0677">Repeat</keyword>
<dbReference type="CDD" id="cd03312">
    <property type="entry name" value="CIMS_N_terminal_like"/>
    <property type="match status" value="1"/>
</dbReference>
<keyword evidence="9 11" id="KW-0862">Zinc</keyword>
<comment type="function">
    <text evidence="1 11">Catalyzes the transfer of a methyl group from 5-methyltetrahydrofolate to homocysteine resulting in methionine formation.</text>
</comment>
<dbReference type="InterPro" id="IPR038071">
    <property type="entry name" value="UROD/MetE-like_sf"/>
</dbReference>
<feature type="binding site" evidence="11">
    <location>
        <begin position="514"/>
        <end position="516"/>
    </location>
    <ligand>
        <name>L-methionine</name>
        <dbReference type="ChEBI" id="CHEBI:57844"/>
    </ligand>
</feature>
<feature type="binding site" evidence="11">
    <location>
        <begin position="514"/>
        <end position="516"/>
    </location>
    <ligand>
        <name>L-homocysteine</name>
        <dbReference type="ChEBI" id="CHEBI:58199"/>
    </ligand>
</feature>
<comment type="caution">
    <text evidence="11">Lacks conserved residue(s) required for the propagation of feature annotation.</text>
</comment>
<evidence type="ECO:0000313" key="15">
    <source>
        <dbReference type="EMBL" id="GDY61820.1"/>
    </source>
</evidence>
<feature type="binding site" evidence="11">
    <location>
        <position position="809"/>
    </location>
    <ligand>
        <name>Zn(2+)</name>
        <dbReference type="ChEBI" id="CHEBI:29105"/>
        <note>catalytic</note>
    </ligand>
</feature>
<feature type="binding site" evidence="11">
    <location>
        <position position="567"/>
    </location>
    <ligand>
        <name>L-homocysteine</name>
        <dbReference type="ChEBI" id="CHEBI:58199"/>
    </ligand>
</feature>
<evidence type="ECO:0000256" key="10">
    <source>
        <dbReference type="ARBA" id="ARBA00023167"/>
    </source>
</evidence>
<feature type="compositionally biased region" description="Basic and acidic residues" evidence="12">
    <location>
        <begin position="55"/>
        <end position="75"/>
    </location>
</feature>
<feature type="region of interest" description="Disordered" evidence="12">
    <location>
        <begin position="472"/>
        <end position="496"/>
    </location>
</feature>
<dbReference type="GO" id="GO:0003871">
    <property type="term" value="F:5-methyltetrahydropteroyltriglutamate-homocysteine S-methyltransferase activity"/>
    <property type="evidence" value="ECO:0007669"/>
    <property type="project" value="UniProtKB-UniRule"/>
</dbReference>
<comment type="cofactor">
    <cofactor evidence="11">
        <name>Zn(2+)</name>
        <dbReference type="ChEBI" id="CHEBI:29105"/>
    </cofactor>
    <text evidence="11">Binds 1 zinc ion per subunit.</text>
</comment>
<evidence type="ECO:0000256" key="9">
    <source>
        <dbReference type="ARBA" id="ARBA00022833"/>
    </source>
</evidence>
<reference evidence="15 16" key="1">
    <citation type="submission" date="2019-04" db="EMBL/GenBank/DDBJ databases">
        <title>Draft genome sequences of Streptomyces avermitilis NBRC 14893.</title>
        <authorList>
            <person name="Komaki H."/>
            <person name="Tamura T."/>
            <person name="Hosoyama A."/>
        </authorList>
    </citation>
    <scope>NUCLEOTIDE SEQUENCE [LARGE SCALE GENOMIC DNA]</scope>
    <source>
        <strain evidence="15 16">NBRC 14893</strain>
    </source>
</reference>
<feature type="binding site" evidence="11">
    <location>
        <position position="682"/>
    </location>
    <ligand>
        <name>L-homocysteine</name>
        <dbReference type="ChEBI" id="CHEBI:58199"/>
    </ligand>
</feature>
<evidence type="ECO:0000259" key="14">
    <source>
        <dbReference type="Pfam" id="PF08267"/>
    </source>
</evidence>
<comment type="caution">
    <text evidence="15">The sequence shown here is derived from an EMBL/GenBank/DDBJ whole genome shotgun (WGS) entry which is preliminary data.</text>
</comment>
<feature type="binding site" evidence="11">
    <location>
        <position position="188"/>
    </location>
    <ligand>
        <name>5-methyltetrahydropteroyltri-L-glutamate</name>
        <dbReference type="ChEBI" id="CHEBI:58207"/>
    </ligand>
</feature>
<protein>
    <recommendedName>
        <fullName evidence="11">5-methyltetrahydropteroyltriglutamate--homocysteine methyltransferase</fullName>
        <ecNumber evidence="11">2.1.1.14</ecNumber>
    </recommendedName>
    <alternativeName>
        <fullName evidence="11">Cobalamin-independent methionine synthase</fullName>
    </alternativeName>
    <alternativeName>
        <fullName evidence="11">Methionine synthase, vitamin-B12 independent isozyme</fullName>
    </alternativeName>
</protein>
<feature type="binding site" evidence="11">
    <location>
        <position position="644"/>
    </location>
    <ligand>
        <name>5-methyltetrahydropteroyltri-L-glutamate</name>
        <dbReference type="ChEBI" id="CHEBI:58207"/>
    </ligand>
</feature>
<feature type="binding site" evidence="11">
    <location>
        <begin position="92"/>
        <end position="95"/>
    </location>
    <ligand>
        <name>5-methyltetrahydropteroyltri-L-glutamate</name>
        <dbReference type="ChEBI" id="CHEBI:58207"/>
    </ligand>
</feature>
<dbReference type="GO" id="GO:0008270">
    <property type="term" value="F:zinc ion binding"/>
    <property type="evidence" value="ECO:0007669"/>
    <property type="project" value="InterPro"/>
</dbReference>
<keyword evidence="10 11" id="KW-0486">Methionine biosynthesis</keyword>